<keyword evidence="1" id="KW-1133">Transmembrane helix</keyword>
<keyword evidence="3" id="KW-1185">Reference proteome</keyword>
<dbReference type="AlphaFoldDB" id="A0A8C8UI06"/>
<feature type="transmembrane region" description="Helical" evidence="1">
    <location>
        <begin position="45"/>
        <end position="62"/>
    </location>
</feature>
<evidence type="ECO:0000313" key="2">
    <source>
        <dbReference type="Ensembl" id="ENSPEMP00000029618.1"/>
    </source>
</evidence>
<reference evidence="2" key="2">
    <citation type="submission" date="2025-08" db="UniProtKB">
        <authorList>
            <consortium name="Ensembl"/>
        </authorList>
    </citation>
    <scope>IDENTIFICATION</scope>
</reference>
<dbReference type="Ensembl" id="ENSPEMT00000038952.1">
    <property type="protein sequence ID" value="ENSPEMP00000029618.1"/>
    <property type="gene ID" value="ENSPEMG00000026047.1"/>
</dbReference>
<organism evidence="2 3">
    <name type="scientific">Peromyscus maniculatus bairdii</name>
    <name type="common">Prairie deer mouse</name>
    <dbReference type="NCBI Taxonomy" id="230844"/>
    <lineage>
        <taxon>Eukaryota</taxon>
        <taxon>Metazoa</taxon>
        <taxon>Chordata</taxon>
        <taxon>Craniata</taxon>
        <taxon>Vertebrata</taxon>
        <taxon>Euteleostomi</taxon>
        <taxon>Mammalia</taxon>
        <taxon>Eutheria</taxon>
        <taxon>Euarchontoglires</taxon>
        <taxon>Glires</taxon>
        <taxon>Rodentia</taxon>
        <taxon>Myomorpha</taxon>
        <taxon>Muroidea</taxon>
        <taxon>Cricetidae</taxon>
        <taxon>Neotominae</taxon>
        <taxon>Peromyscus</taxon>
    </lineage>
</organism>
<proteinExistence type="predicted"/>
<reference evidence="3" key="1">
    <citation type="submission" date="2018-10" db="EMBL/GenBank/DDBJ databases">
        <title>Improved assembly of the deer mouse Peromyscus maniculatus genome.</title>
        <authorList>
            <person name="Lassance J.-M."/>
            <person name="Hoekstra H.E."/>
        </authorList>
    </citation>
    <scope>NUCLEOTIDE SEQUENCE [LARGE SCALE GENOMIC DNA]</scope>
</reference>
<evidence type="ECO:0000256" key="1">
    <source>
        <dbReference type="SAM" id="Phobius"/>
    </source>
</evidence>
<sequence>LTPKEGHEPQAGTRSDSWQQRALRMRMRLQSMIREHVWRFLHRNAFILLTVSAVIIGEHALYDYTQRRINISYI</sequence>
<keyword evidence="1" id="KW-0812">Transmembrane</keyword>
<dbReference type="GeneTree" id="ENSGT01100000267013"/>
<name>A0A8C8UI06_PERMB</name>
<evidence type="ECO:0000313" key="3">
    <source>
        <dbReference type="Proteomes" id="UP000694547"/>
    </source>
</evidence>
<reference evidence="2" key="3">
    <citation type="submission" date="2025-09" db="UniProtKB">
        <authorList>
            <consortium name="Ensembl"/>
        </authorList>
    </citation>
    <scope>IDENTIFICATION</scope>
</reference>
<dbReference type="Proteomes" id="UP000694547">
    <property type="component" value="Unassembled WGS sequence"/>
</dbReference>
<keyword evidence="1" id="KW-0472">Membrane</keyword>
<accession>A0A8C8UI06</accession>
<protein>
    <submittedName>
        <fullName evidence="2">Uncharacterized protein</fullName>
    </submittedName>
</protein>